<feature type="region of interest" description="Disordered" evidence="1">
    <location>
        <begin position="83"/>
        <end position="139"/>
    </location>
</feature>
<feature type="compositionally biased region" description="Low complexity" evidence="1">
    <location>
        <begin position="220"/>
        <end position="231"/>
    </location>
</feature>
<name>A0A6A6HLW1_VIRVR</name>
<sequence length="755" mass="83488">MSMAQPHQTVDPFLQEFQPTDLLETDFNFDLSFECPDATTDDISFSFTSFSDVEVESSLADPFSLFNASDSFPEHKHAQESFTSVASSMGSPSSMTEDALNHASSLALPSRGPPDRFSPSSAPALAMAQPGNGHVSSLALTPGNCTQGFSPSSAPEPAMPFDVVRRTSSLTLPSSRYQEGFLPSSPPKPATLHNTDTFVSLSKDTDKYFASGLPEPFSSSWSPCSASQSEPPKGSHKLSHGPGFIESSSIEFIQYTVDEETKKMKKFDSNADTRKGRKGKLSEVQRRDAGRMRKCDDGLYCKACVHYFKNDLIYHPCRGKWLDSLADVLLDGNLPWHPSALTLDDFLGKGRYQPYKDEFTIPINFSFGPPLNMRARWVAPEDPALLLHRHVTHEFPPTKGALLSRTDETHLVLPVVLTDASPQALKPILDRHLGQLVDHWFQDFPLFDSHLTVLSWIWRVYQQLEERVHSDLMQKTLKLLVLVHIGDVISVEPDFHLVGNALRRFAAWYRGNDSPPNVATPCFIRAQLGGVMDILAQSMLKEILETLEPLSLSSRCSDWFVVLAVNSLLVMAMETIQYHGHRTGFHALHKFPPNNPSNPHVFGPRLALPSPPPSTTETCQALESQGVDYLLKFYAACFGSCHSRLGATSSSTSPPRSTNMSRSTSLGSTNSARSSSSSGPPRQGGRSAKQRVPSISNHQQDVADGFIKGLRDAIAQKKEYLETCRQRRFEGEAKGGEDPMWLFDRLLARLLLTEG</sequence>
<organism evidence="2 3">
    <name type="scientific">Viridothelium virens</name>
    <name type="common">Speckled blister lichen</name>
    <name type="synonym">Trypethelium virens</name>
    <dbReference type="NCBI Taxonomy" id="1048519"/>
    <lineage>
        <taxon>Eukaryota</taxon>
        <taxon>Fungi</taxon>
        <taxon>Dikarya</taxon>
        <taxon>Ascomycota</taxon>
        <taxon>Pezizomycotina</taxon>
        <taxon>Dothideomycetes</taxon>
        <taxon>Dothideomycetes incertae sedis</taxon>
        <taxon>Trypetheliales</taxon>
        <taxon>Trypetheliaceae</taxon>
        <taxon>Viridothelium</taxon>
    </lineage>
</organism>
<reference evidence="2" key="1">
    <citation type="journal article" date="2020" name="Stud. Mycol.">
        <title>101 Dothideomycetes genomes: a test case for predicting lifestyles and emergence of pathogens.</title>
        <authorList>
            <person name="Haridas S."/>
            <person name="Albert R."/>
            <person name="Binder M."/>
            <person name="Bloem J."/>
            <person name="Labutti K."/>
            <person name="Salamov A."/>
            <person name="Andreopoulos B."/>
            <person name="Baker S."/>
            <person name="Barry K."/>
            <person name="Bills G."/>
            <person name="Bluhm B."/>
            <person name="Cannon C."/>
            <person name="Castanera R."/>
            <person name="Culley D."/>
            <person name="Daum C."/>
            <person name="Ezra D."/>
            <person name="Gonzalez J."/>
            <person name="Henrissat B."/>
            <person name="Kuo A."/>
            <person name="Liang C."/>
            <person name="Lipzen A."/>
            <person name="Lutzoni F."/>
            <person name="Magnuson J."/>
            <person name="Mondo S."/>
            <person name="Nolan M."/>
            <person name="Ohm R."/>
            <person name="Pangilinan J."/>
            <person name="Park H.-J."/>
            <person name="Ramirez L."/>
            <person name="Alfaro M."/>
            <person name="Sun H."/>
            <person name="Tritt A."/>
            <person name="Yoshinaga Y."/>
            <person name="Zwiers L.-H."/>
            <person name="Turgeon B."/>
            <person name="Goodwin S."/>
            <person name="Spatafora J."/>
            <person name="Crous P."/>
            <person name="Grigoriev I."/>
        </authorList>
    </citation>
    <scope>NUCLEOTIDE SEQUENCE</scope>
    <source>
        <strain evidence="2">Tuck. ex Michener</strain>
    </source>
</reference>
<accession>A0A6A6HLW1</accession>
<feature type="region of interest" description="Disordered" evidence="1">
    <location>
        <begin position="596"/>
        <end position="617"/>
    </location>
</feature>
<evidence type="ECO:0000256" key="1">
    <source>
        <dbReference type="SAM" id="MobiDB-lite"/>
    </source>
</evidence>
<evidence type="ECO:0000313" key="2">
    <source>
        <dbReference type="EMBL" id="KAF2239144.1"/>
    </source>
</evidence>
<feature type="compositionally biased region" description="Low complexity" evidence="1">
    <location>
        <begin position="648"/>
        <end position="687"/>
    </location>
</feature>
<dbReference type="AlphaFoldDB" id="A0A6A6HLW1"/>
<dbReference type="OrthoDB" id="3921198at2759"/>
<protein>
    <submittedName>
        <fullName evidence="2">Uncharacterized protein</fullName>
    </submittedName>
</protein>
<gene>
    <name evidence="2" type="ORF">EV356DRAFT_528434</name>
</gene>
<proteinExistence type="predicted"/>
<dbReference type="EMBL" id="ML991773">
    <property type="protein sequence ID" value="KAF2239144.1"/>
    <property type="molecule type" value="Genomic_DNA"/>
</dbReference>
<evidence type="ECO:0000313" key="3">
    <source>
        <dbReference type="Proteomes" id="UP000800092"/>
    </source>
</evidence>
<keyword evidence="3" id="KW-1185">Reference proteome</keyword>
<feature type="region of interest" description="Disordered" evidence="1">
    <location>
        <begin position="220"/>
        <end position="240"/>
    </location>
</feature>
<dbReference type="Proteomes" id="UP000800092">
    <property type="component" value="Unassembled WGS sequence"/>
</dbReference>
<feature type="compositionally biased region" description="Low complexity" evidence="1">
    <location>
        <begin position="84"/>
        <end position="94"/>
    </location>
</feature>
<feature type="region of interest" description="Disordered" evidence="1">
    <location>
        <begin position="646"/>
        <end position="701"/>
    </location>
</feature>